<evidence type="ECO:0000313" key="2">
    <source>
        <dbReference type="EMBL" id="OOM75171.1"/>
    </source>
</evidence>
<keyword evidence="3" id="KW-1185">Reference proteome</keyword>
<dbReference type="STRING" id="29367.CLPUN_34120"/>
<keyword evidence="1" id="KW-1133">Transmembrane helix</keyword>
<accession>A0A1S8TC40</accession>
<feature type="transmembrane region" description="Helical" evidence="1">
    <location>
        <begin position="20"/>
        <end position="38"/>
    </location>
</feature>
<dbReference type="OrthoDB" id="9776525at2"/>
<dbReference type="EMBL" id="LZZM01000189">
    <property type="protein sequence ID" value="OOM75171.1"/>
    <property type="molecule type" value="Genomic_DNA"/>
</dbReference>
<dbReference type="RefSeq" id="WP_077848441.1">
    <property type="nucleotide sequence ID" value="NZ_LZZM01000189.1"/>
</dbReference>
<protein>
    <submittedName>
        <fullName evidence="2">ABC-2 family transporter protein</fullName>
    </submittedName>
</protein>
<keyword evidence="1" id="KW-0812">Transmembrane</keyword>
<feature type="transmembrane region" description="Helical" evidence="1">
    <location>
        <begin position="44"/>
        <end position="63"/>
    </location>
</feature>
<feature type="transmembrane region" description="Helical" evidence="1">
    <location>
        <begin position="156"/>
        <end position="175"/>
    </location>
</feature>
<reference evidence="2 3" key="1">
    <citation type="submission" date="2016-05" db="EMBL/GenBank/DDBJ databases">
        <title>Microbial solvent formation.</title>
        <authorList>
            <person name="Poehlein A."/>
            <person name="Montoya Solano J.D."/>
            <person name="Flitsch S."/>
            <person name="Krabben P."/>
            <person name="Duerre P."/>
            <person name="Daniel R."/>
        </authorList>
    </citation>
    <scope>NUCLEOTIDE SEQUENCE [LARGE SCALE GENOMIC DNA]</scope>
    <source>
        <strain evidence="2 3">DSM 2619</strain>
    </source>
</reference>
<feature type="transmembrane region" description="Helical" evidence="1">
    <location>
        <begin position="220"/>
        <end position="240"/>
    </location>
</feature>
<dbReference type="InterPro" id="IPR021205">
    <property type="entry name" value="Lanti_perm_SpaE/MutE/EpiE-like"/>
</dbReference>
<dbReference type="Proteomes" id="UP000190890">
    <property type="component" value="Unassembled WGS sequence"/>
</dbReference>
<dbReference type="AlphaFoldDB" id="A0A1S8TC40"/>
<sequence length="249" mass="28521">MFKYFLYENTKIKRTFIKKLIWLAPILVIIFSFINPFTFQANVYNWWCVLMFPGTLSLGCALLNRIDGCMKNRAIIALPLELKKVWIAKVLIGVKNISFSCIIIFVAAQLGAFVFPIDYGSRIPVLNSLAGIIILIITCMWQVPLWMFLESKIDMFPTIILSVAVNFFFGVVWSIEKYWWMIPFAYKDRLMCPVLKILPNGLPAKPGNQTFTPELLNTSAIPLGIGVSIVLFLIVTYLTAKWYERQEAV</sequence>
<comment type="caution">
    <text evidence="2">The sequence shown here is derived from an EMBL/GenBank/DDBJ whole genome shotgun (WGS) entry which is preliminary data.</text>
</comment>
<organism evidence="2 3">
    <name type="scientific">Clostridium puniceum</name>
    <dbReference type="NCBI Taxonomy" id="29367"/>
    <lineage>
        <taxon>Bacteria</taxon>
        <taxon>Bacillati</taxon>
        <taxon>Bacillota</taxon>
        <taxon>Clostridia</taxon>
        <taxon>Eubacteriales</taxon>
        <taxon>Clostridiaceae</taxon>
        <taxon>Clostridium</taxon>
    </lineage>
</organism>
<evidence type="ECO:0000256" key="1">
    <source>
        <dbReference type="SAM" id="Phobius"/>
    </source>
</evidence>
<proteinExistence type="predicted"/>
<evidence type="ECO:0000313" key="3">
    <source>
        <dbReference type="Proteomes" id="UP000190890"/>
    </source>
</evidence>
<keyword evidence="1" id="KW-0472">Membrane</keyword>
<dbReference type="CDD" id="cd21807">
    <property type="entry name" value="ABC-2_lan_permease_MutE_EpiE-like"/>
    <property type="match status" value="1"/>
</dbReference>
<gene>
    <name evidence="2" type="ORF">CLPUN_34120</name>
</gene>
<feature type="transmembrane region" description="Helical" evidence="1">
    <location>
        <begin position="129"/>
        <end position="149"/>
    </location>
</feature>
<dbReference type="NCBIfam" id="TIGR03732">
    <property type="entry name" value="lanti_perm_MutE"/>
    <property type="match status" value="1"/>
</dbReference>
<name>A0A1S8TC40_9CLOT</name>